<proteinExistence type="predicted"/>
<reference evidence="1" key="1">
    <citation type="submission" date="2023-06" db="EMBL/GenBank/DDBJ databases">
        <authorList>
            <person name="Noh H."/>
        </authorList>
    </citation>
    <scope>NUCLEOTIDE SEQUENCE</scope>
    <source>
        <strain evidence="1">DUCC20226</strain>
    </source>
</reference>
<keyword evidence="2" id="KW-1185">Reference proteome</keyword>
<evidence type="ECO:0000313" key="1">
    <source>
        <dbReference type="EMBL" id="KAK2599361.1"/>
    </source>
</evidence>
<dbReference type="AlphaFoldDB" id="A0AAD9VYC1"/>
<gene>
    <name evidence="1" type="ORF">N8I77_011125</name>
</gene>
<organism evidence="1 2">
    <name type="scientific">Phomopsis amygdali</name>
    <name type="common">Fusicoccum amygdali</name>
    <dbReference type="NCBI Taxonomy" id="1214568"/>
    <lineage>
        <taxon>Eukaryota</taxon>
        <taxon>Fungi</taxon>
        <taxon>Dikarya</taxon>
        <taxon>Ascomycota</taxon>
        <taxon>Pezizomycotina</taxon>
        <taxon>Sordariomycetes</taxon>
        <taxon>Sordariomycetidae</taxon>
        <taxon>Diaporthales</taxon>
        <taxon>Diaporthaceae</taxon>
        <taxon>Diaporthe</taxon>
    </lineage>
</organism>
<comment type="caution">
    <text evidence="1">The sequence shown here is derived from an EMBL/GenBank/DDBJ whole genome shotgun (WGS) entry which is preliminary data.</text>
</comment>
<dbReference type="EMBL" id="JAUJFL010000007">
    <property type="protein sequence ID" value="KAK2599361.1"/>
    <property type="molecule type" value="Genomic_DNA"/>
</dbReference>
<dbReference type="Proteomes" id="UP001265746">
    <property type="component" value="Unassembled WGS sequence"/>
</dbReference>
<accession>A0AAD9VYC1</accession>
<sequence>MLLRLLFSRQPADRGHKTVLDLKYADHGHKTYKRPPRSRTDELLHDIINLADEAARLALGENGEETEDEDFMYCVLKLTERLKREGIDINLRDALGVDTDPKLRNLRGKL</sequence>
<name>A0AAD9VYC1_PHOAM</name>
<protein>
    <submittedName>
        <fullName evidence="1">Uncharacterized protein</fullName>
    </submittedName>
</protein>
<evidence type="ECO:0000313" key="2">
    <source>
        <dbReference type="Proteomes" id="UP001265746"/>
    </source>
</evidence>